<dbReference type="EMBL" id="MN740684">
    <property type="protein sequence ID" value="QHU07477.1"/>
    <property type="molecule type" value="Genomic_DNA"/>
</dbReference>
<accession>A0A6C0JSR1</accession>
<organism evidence="1">
    <name type="scientific">viral metagenome</name>
    <dbReference type="NCBI Taxonomy" id="1070528"/>
    <lineage>
        <taxon>unclassified sequences</taxon>
        <taxon>metagenomes</taxon>
        <taxon>organismal metagenomes</taxon>
    </lineage>
</organism>
<reference evidence="1" key="1">
    <citation type="journal article" date="2020" name="Nature">
        <title>Giant virus diversity and host interactions through global metagenomics.</title>
        <authorList>
            <person name="Schulz F."/>
            <person name="Roux S."/>
            <person name="Paez-Espino D."/>
            <person name="Jungbluth S."/>
            <person name="Walsh D.A."/>
            <person name="Denef V.J."/>
            <person name="McMahon K.D."/>
            <person name="Konstantinidis K.T."/>
            <person name="Eloe-Fadrosh E.A."/>
            <person name="Kyrpides N.C."/>
            <person name="Woyke T."/>
        </authorList>
    </citation>
    <scope>NUCLEOTIDE SEQUENCE</scope>
    <source>
        <strain evidence="1">GVMAG-S-1040241-154</strain>
    </source>
</reference>
<dbReference type="Pfam" id="PF12098">
    <property type="entry name" value="DUF3574"/>
    <property type="match status" value="1"/>
</dbReference>
<protein>
    <submittedName>
        <fullName evidence="1">Uncharacterized protein</fullName>
    </submittedName>
</protein>
<proteinExistence type="predicted"/>
<evidence type="ECO:0000313" key="1">
    <source>
        <dbReference type="EMBL" id="QHU07477.1"/>
    </source>
</evidence>
<sequence>MSQNIYTTICYFGTNIEKNGIISRVSKTNWRWFVNKHIVDKIKSFTISSNIGYWNSKKELTYTLTIIHPEDPQIMDKLIEIGKVYKQLYDQDEVIINTTKNFNFIGIN</sequence>
<dbReference type="AlphaFoldDB" id="A0A6C0JSR1"/>
<dbReference type="InterPro" id="IPR021957">
    <property type="entry name" value="DUF3574"/>
</dbReference>
<name>A0A6C0JSR1_9ZZZZ</name>